<dbReference type="Proteomes" id="UP000442535">
    <property type="component" value="Unassembled WGS sequence"/>
</dbReference>
<accession>A0A7K0K106</accession>
<gene>
    <name evidence="2" type="ORF">FYJ63_02730</name>
</gene>
<keyword evidence="1" id="KW-0472">Membrane</keyword>
<dbReference type="AlphaFoldDB" id="A0A7K0K106"/>
<comment type="caution">
    <text evidence="2">The sequence shown here is derived from an EMBL/GenBank/DDBJ whole genome shotgun (WGS) entry which is preliminary data.</text>
</comment>
<organism evidence="2 3">
    <name type="scientific">Mobiluncus porci</name>
    <dbReference type="NCBI Taxonomy" id="2652278"/>
    <lineage>
        <taxon>Bacteria</taxon>
        <taxon>Bacillati</taxon>
        <taxon>Actinomycetota</taxon>
        <taxon>Actinomycetes</taxon>
        <taxon>Actinomycetales</taxon>
        <taxon>Actinomycetaceae</taxon>
        <taxon>Mobiluncus</taxon>
    </lineage>
</organism>
<reference evidence="2 3" key="1">
    <citation type="submission" date="2019-08" db="EMBL/GenBank/DDBJ databases">
        <title>In-depth cultivation of the pig gut microbiome towards novel bacterial diversity and tailored functional studies.</title>
        <authorList>
            <person name="Wylensek D."/>
            <person name="Hitch T.C.A."/>
            <person name="Clavel T."/>
        </authorList>
    </citation>
    <scope>NUCLEOTIDE SEQUENCE [LARGE SCALE GENOMIC DNA]</scope>
    <source>
        <strain evidence="2 3">RF-GAM-744-WT-7</strain>
    </source>
</reference>
<evidence type="ECO:0000313" key="2">
    <source>
        <dbReference type="EMBL" id="MST49171.1"/>
    </source>
</evidence>
<sequence length="229" mass="24507">MEAKIYKTLSRIVGVVLIVLGIGAYGGGTFDHNFVSSQLEAQGIIMPSQEEIENSDQYSAADKAALAPYYGQKLSNGDQAKAFADNYMAVHMAGSAKRAGVPDDMATFNGIGEYTAQFEDKVWEKAKAEDSTLKDENRRAQLPGVLKAKAEDPAYAEDIKQINALNNLKNNTFFQGNMIRGTLLSAYGWGLLGTVAKAAGIGLIVIGILLVAVPFLVKGKKPETVAATK</sequence>
<proteinExistence type="predicted"/>
<protein>
    <submittedName>
        <fullName evidence="2">Uncharacterized protein</fullName>
    </submittedName>
</protein>
<evidence type="ECO:0000313" key="3">
    <source>
        <dbReference type="Proteomes" id="UP000442535"/>
    </source>
</evidence>
<dbReference type="RefSeq" id="WP_154543581.1">
    <property type="nucleotide sequence ID" value="NZ_JAQYQY010000028.1"/>
</dbReference>
<keyword evidence="1" id="KW-1133">Transmembrane helix</keyword>
<keyword evidence="1" id="KW-0812">Transmembrane</keyword>
<keyword evidence="3" id="KW-1185">Reference proteome</keyword>
<feature type="transmembrane region" description="Helical" evidence="1">
    <location>
        <begin position="12"/>
        <end position="30"/>
    </location>
</feature>
<evidence type="ECO:0000256" key="1">
    <source>
        <dbReference type="SAM" id="Phobius"/>
    </source>
</evidence>
<name>A0A7K0K106_9ACTO</name>
<dbReference type="EMBL" id="VUMY01000004">
    <property type="protein sequence ID" value="MST49171.1"/>
    <property type="molecule type" value="Genomic_DNA"/>
</dbReference>
<feature type="transmembrane region" description="Helical" evidence="1">
    <location>
        <begin position="198"/>
        <end position="217"/>
    </location>
</feature>